<sequence length="358" mass="39786">MSRTFIIAEAGVNHNGSLEMAKELVYNAAEAGADAVKFQTFKAESIISKYADKADYQKKRTSNEESQLEMVKKLELSRMMHEELVDCCRNSNIQFLSTPFDLESIDMLVSEIRVDQLKIPSGEITNAPLLLKAAQTNLPIFLSTGMSNLSEIEGALSVLSYGYLGIEEVPSLSKFMETYSSFEAQQVLRQKVTLLQCTTEYPAPYEDVNLRAMDTLATAFGLPVGLSDHTDGIAVPIAAVARGAKVIEKHFTLDKNLPGPDHMASLEPTELKQMIQAIRQVEMALGSKLKFPTLSEHKNKSIARKSLVAARSIQKGERFNHSNLTTKRPGTGLSPMLYWEWIGKEADRDYEADEVIRS</sequence>
<name>A0A0K9YT88_9BACL</name>
<dbReference type="STRING" id="54915.ADS79_24465"/>
<evidence type="ECO:0000313" key="5">
    <source>
        <dbReference type="Proteomes" id="UP000319578"/>
    </source>
</evidence>
<comment type="caution">
    <text evidence="3">The sequence shown here is derived from an EMBL/GenBank/DDBJ whole genome shotgun (WGS) entry which is preliminary data.</text>
</comment>
<reference evidence="4" key="1">
    <citation type="submission" date="2015-07" db="EMBL/GenBank/DDBJ databases">
        <title>Genome sequencing project for genomic taxonomy and phylogenomics of Bacillus-like bacteria.</title>
        <authorList>
            <person name="Liu B."/>
            <person name="Wang J."/>
            <person name="Zhu Y."/>
            <person name="Liu G."/>
            <person name="Chen Q."/>
            <person name="Chen Z."/>
            <person name="Lan J."/>
            <person name="Che J."/>
            <person name="Ge C."/>
            <person name="Shi H."/>
            <person name="Pan Z."/>
            <person name="Liu X."/>
        </authorList>
    </citation>
    <scope>NUCLEOTIDE SEQUENCE [LARGE SCALE GENOMIC DNA]</scope>
    <source>
        <strain evidence="4">DSM 9887</strain>
    </source>
</reference>
<dbReference type="PATRIC" id="fig|54915.3.peg.4038"/>
<dbReference type="InterPro" id="IPR006190">
    <property type="entry name" value="SAF_AFP_Neu5Ac"/>
</dbReference>
<dbReference type="AlphaFoldDB" id="A0A0K9YT88"/>
<dbReference type="PROSITE" id="PS50844">
    <property type="entry name" value="AFP_LIKE"/>
    <property type="match status" value="1"/>
</dbReference>
<reference evidence="3" key="2">
    <citation type="submission" date="2015-07" db="EMBL/GenBank/DDBJ databases">
        <title>MeaNS - Measles Nucleotide Surveillance Program.</title>
        <authorList>
            <person name="Tran T."/>
            <person name="Druce J."/>
        </authorList>
    </citation>
    <scope>NUCLEOTIDE SEQUENCE</scope>
    <source>
        <strain evidence="3">DSM 9887</strain>
    </source>
</reference>
<dbReference type="SUPFAM" id="SSF51269">
    <property type="entry name" value="AFP III-like domain"/>
    <property type="match status" value="1"/>
</dbReference>
<dbReference type="InterPro" id="IPR051690">
    <property type="entry name" value="PseI-like"/>
</dbReference>
<dbReference type="GO" id="GO:0047444">
    <property type="term" value="F:N-acylneuraminate-9-phosphate synthase activity"/>
    <property type="evidence" value="ECO:0007669"/>
    <property type="project" value="TreeGrafter"/>
</dbReference>
<dbReference type="Proteomes" id="UP000319578">
    <property type="component" value="Unassembled WGS sequence"/>
</dbReference>
<dbReference type="EMBL" id="BJON01000005">
    <property type="protein sequence ID" value="GED67584.1"/>
    <property type="molecule type" value="Genomic_DNA"/>
</dbReference>
<dbReference type="Pfam" id="PF03102">
    <property type="entry name" value="NeuB"/>
    <property type="match status" value="1"/>
</dbReference>
<dbReference type="InterPro" id="IPR013974">
    <property type="entry name" value="SAF"/>
</dbReference>
<dbReference type="RefSeq" id="WP_049740942.1">
    <property type="nucleotide sequence ID" value="NZ_BJON01000005.1"/>
</dbReference>
<reference evidence="2 5" key="3">
    <citation type="submission" date="2019-06" db="EMBL/GenBank/DDBJ databases">
        <title>Whole genome shotgun sequence of Brevibacillus reuszeri NBRC 15719.</title>
        <authorList>
            <person name="Hosoyama A."/>
            <person name="Uohara A."/>
            <person name="Ohji S."/>
            <person name="Ichikawa N."/>
        </authorList>
    </citation>
    <scope>NUCLEOTIDE SEQUENCE [LARGE SCALE GENOMIC DNA]</scope>
    <source>
        <strain evidence="2 5">NBRC 15719</strain>
    </source>
</reference>
<dbReference type="Proteomes" id="UP000036834">
    <property type="component" value="Unassembled WGS sequence"/>
</dbReference>
<dbReference type="EMBL" id="LGIQ01000009">
    <property type="protein sequence ID" value="KNB71901.1"/>
    <property type="molecule type" value="Genomic_DNA"/>
</dbReference>
<evidence type="ECO:0000259" key="1">
    <source>
        <dbReference type="PROSITE" id="PS50844"/>
    </source>
</evidence>
<dbReference type="InterPro" id="IPR036732">
    <property type="entry name" value="AFP_Neu5c_C_sf"/>
</dbReference>
<accession>A0A0K9YT88</accession>
<dbReference type="GO" id="GO:0016051">
    <property type="term" value="P:carbohydrate biosynthetic process"/>
    <property type="evidence" value="ECO:0007669"/>
    <property type="project" value="InterPro"/>
</dbReference>
<organism evidence="3 4">
    <name type="scientific">Brevibacillus reuszeri</name>
    <dbReference type="NCBI Taxonomy" id="54915"/>
    <lineage>
        <taxon>Bacteria</taxon>
        <taxon>Bacillati</taxon>
        <taxon>Bacillota</taxon>
        <taxon>Bacilli</taxon>
        <taxon>Bacillales</taxon>
        <taxon>Paenibacillaceae</taxon>
        <taxon>Brevibacillus</taxon>
    </lineage>
</organism>
<dbReference type="Pfam" id="PF08666">
    <property type="entry name" value="SAF"/>
    <property type="match status" value="1"/>
</dbReference>
<dbReference type="OrthoDB" id="9814210at2"/>
<dbReference type="InterPro" id="IPR013785">
    <property type="entry name" value="Aldolase_TIM"/>
</dbReference>
<dbReference type="CDD" id="cd11615">
    <property type="entry name" value="SAF_NeuB_like"/>
    <property type="match status" value="1"/>
</dbReference>
<evidence type="ECO:0000313" key="4">
    <source>
        <dbReference type="Proteomes" id="UP000036834"/>
    </source>
</evidence>
<evidence type="ECO:0000313" key="2">
    <source>
        <dbReference type="EMBL" id="GED67584.1"/>
    </source>
</evidence>
<proteinExistence type="predicted"/>
<dbReference type="NCBIfam" id="TIGR03569">
    <property type="entry name" value="NeuB_NnaB"/>
    <property type="match status" value="1"/>
</dbReference>
<dbReference type="Gene3D" id="3.90.1210.10">
    <property type="entry name" value="Antifreeze-like/N-acetylneuraminic acid synthase C-terminal domain"/>
    <property type="match status" value="1"/>
</dbReference>
<dbReference type="Gene3D" id="3.20.20.70">
    <property type="entry name" value="Aldolase class I"/>
    <property type="match status" value="1"/>
</dbReference>
<gene>
    <name evidence="3" type="ORF">ADS79_24465</name>
    <name evidence="2" type="ORF">BRE01_12860</name>
</gene>
<feature type="domain" description="AFP-like" evidence="1">
    <location>
        <begin position="306"/>
        <end position="358"/>
    </location>
</feature>
<dbReference type="PANTHER" id="PTHR42966:SF1">
    <property type="entry name" value="SIALIC ACID SYNTHASE"/>
    <property type="match status" value="1"/>
</dbReference>
<evidence type="ECO:0000313" key="3">
    <source>
        <dbReference type="EMBL" id="KNB71901.1"/>
    </source>
</evidence>
<dbReference type="InterPro" id="IPR013132">
    <property type="entry name" value="PseI/NeuA/B-like_N"/>
</dbReference>
<dbReference type="PANTHER" id="PTHR42966">
    <property type="entry name" value="N-ACETYLNEURAMINATE SYNTHASE"/>
    <property type="match status" value="1"/>
</dbReference>
<protein>
    <submittedName>
        <fullName evidence="2">N-acetylneuraminate synthase</fullName>
    </submittedName>
</protein>
<dbReference type="SUPFAM" id="SSF51569">
    <property type="entry name" value="Aldolase"/>
    <property type="match status" value="1"/>
</dbReference>
<dbReference type="InterPro" id="IPR057736">
    <property type="entry name" value="SAF_PseI/NeuA/NeuB"/>
</dbReference>
<keyword evidence="5" id="KW-1185">Reference proteome</keyword>
<dbReference type="InterPro" id="IPR020007">
    <property type="entry name" value="NeuB/NeuA"/>
</dbReference>